<organism evidence="2">
    <name type="scientific">Panicum hallii</name>
    <dbReference type="NCBI Taxonomy" id="206008"/>
    <lineage>
        <taxon>Eukaryota</taxon>
        <taxon>Viridiplantae</taxon>
        <taxon>Streptophyta</taxon>
        <taxon>Embryophyta</taxon>
        <taxon>Tracheophyta</taxon>
        <taxon>Spermatophyta</taxon>
        <taxon>Magnoliopsida</taxon>
        <taxon>Liliopsida</taxon>
        <taxon>Poales</taxon>
        <taxon>Poaceae</taxon>
        <taxon>PACMAD clade</taxon>
        <taxon>Panicoideae</taxon>
        <taxon>Panicodae</taxon>
        <taxon>Paniceae</taxon>
        <taxon>Panicinae</taxon>
        <taxon>Panicum</taxon>
        <taxon>Panicum sect. Panicum</taxon>
    </lineage>
</organism>
<accession>A0A2T8IFZ2</accession>
<dbReference type="EMBL" id="CM008051">
    <property type="protein sequence ID" value="PVH36579.1"/>
    <property type="molecule type" value="Genomic_DNA"/>
</dbReference>
<sequence length="201" mass="20966">MCSPGVCTRAATSRSEPLTRARSHAHFTCATPAAGSPCRAPHQNRATAWALRQPQPVLPVQPPPAPPHRLDPLLVTRCTRPAAGRAARAVQPRPACILRSPPWASPAPGRALLPPASSAAPSRPAWAAPPGPRALPHARRPGSAATARAWAARSRASVRRRPGSRTASPRAWAHAGPLLQPRPGAARAPALAPPTARRSAV</sequence>
<gene>
    <name evidence="2" type="ORF">PAHAL_6G110100</name>
</gene>
<evidence type="ECO:0000256" key="1">
    <source>
        <dbReference type="SAM" id="MobiDB-lite"/>
    </source>
</evidence>
<feature type="compositionally biased region" description="Low complexity" evidence="1">
    <location>
        <begin position="141"/>
        <end position="155"/>
    </location>
</feature>
<reference evidence="2" key="1">
    <citation type="submission" date="2018-04" db="EMBL/GenBank/DDBJ databases">
        <title>WGS assembly of Panicum hallii.</title>
        <authorList>
            <person name="Lovell J."/>
            <person name="Jenkins J."/>
            <person name="Lowry D."/>
            <person name="Mamidi S."/>
            <person name="Sreedasyam A."/>
            <person name="Weng X."/>
            <person name="Barry K."/>
            <person name="Bonette J."/>
            <person name="Campitelli B."/>
            <person name="Daum C."/>
            <person name="Gordon S."/>
            <person name="Gould B."/>
            <person name="Lipzen A."/>
            <person name="Macqueen A."/>
            <person name="Palacio-Mejia J."/>
            <person name="Plott C."/>
            <person name="Shakirov E."/>
            <person name="Shu S."/>
            <person name="Yoshinaga Y."/>
            <person name="Zane M."/>
            <person name="Rokhsar D."/>
            <person name="Grimwood J."/>
            <person name="Schmutz J."/>
            <person name="Juenger T."/>
        </authorList>
    </citation>
    <scope>NUCLEOTIDE SEQUENCE [LARGE SCALE GENOMIC DNA]</scope>
    <source>
        <strain evidence="2">FIL2</strain>
    </source>
</reference>
<dbReference type="Gramene" id="PVH36579">
    <property type="protein sequence ID" value="PVH36579"/>
    <property type="gene ID" value="PAHAL_6G110100"/>
</dbReference>
<dbReference type="Proteomes" id="UP000243499">
    <property type="component" value="Chromosome 6"/>
</dbReference>
<evidence type="ECO:0000313" key="2">
    <source>
        <dbReference type="EMBL" id="PVH36579.1"/>
    </source>
</evidence>
<feature type="compositionally biased region" description="Low complexity" evidence="1">
    <location>
        <begin position="108"/>
        <end position="126"/>
    </location>
</feature>
<proteinExistence type="predicted"/>
<dbReference type="AlphaFoldDB" id="A0A2T8IFZ2"/>
<feature type="compositionally biased region" description="Low complexity" evidence="1">
    <location>
        <begin position="177"/>
        <end position="201"/>
    </location>
</feature>
<feature type="region of interest" description="Disordered" evidence="1">
    <location>
        <begin position="108"/>
        <end position="201"/>
    </location>
</feature>
<protein>
    <submittedName>
        <fullName evidence="2">Uncharacterized protein</fullName>
    </submittedName>
</protein>
<name>A0A2T8IFZ2_9POAL</name>